<dbReference type="PANTHER" id="PTHR47331">
    <property type="entry name" value="PHD-TYPE DOMAIN-CONTAINING PROTEIN"/>
    <property type="match status" value="1"/>
</dbReference>
<comment type="caution">
    <text evidence="2">The sequence shown here is derived from an EMBL/GenBank/DDBJ whole genome shotgun (WGS) entry which is preliminary data.</text>
</comment>
<dbReference type="Gene3D" id="2.40.70.10">
    <property type="entry name" value="Acid Proteases"/>
    <property type="match status" value="1"/>
</dbReference>
<feature type="region of interest" description="Disordered" evidence="1">
    <location>
        <begin position="296"/>
        <end position="327"/>
    </location>
</feature>
<dbReference type="InterPro" id="IPR005312">
    <property type="entry name" value="DUF1759"/>
</dbReference>
<gene>
    <name evidence="2" type="ORF">ABMA27_010469</name>
</gene>
<reference evidence="2 3" key="1">
    <citation type="submission" date="2024-06" db="EMBL/GenBank/DDBJ databases">
        <title>A chromosome-level genome assembly of beet webworm, Loxostege sticticalis.</title>
        <authorList>
            <person name="Zhang Y."/>
        </authorList>
    </citation>
    <scope>NUCLEOTIDE SEQUENCE [LARGE SCALE GENOMIC DNA]</scope>
    <source>
        <strain evidence="2">AQ026</strain>
        <tissue evidence="2">Whole body</tissue>
    </source>
</reference>
<sequence length="695" mass="79072">MPTFNGSCEQWLEFRDTFLSLVHNSSELSNIEKFNYLKSSLRESAELVINSVEFSSDNYTVAWELLLNRFNNSRLLVHNHVKSLFTMQSINKESPVSIRKLIDTVLKNLRSLKILGEPTESWDTLIIYLVVSKLDPTTEREWEQYKGTLISTGTKDSKKHLKIDDLIGFLKDRADMLETLQVSHSKSNLDTKKDYTHNRSKIHCNVSTNKPTDRHSRDLNKRLCLLCNSNHPLYSCQKFIENNLESKLKFINDKKLCLNCLRSGHSLENCRLRPCRMCNKKHNSLVHPGSPHISSNVISSASVPGPHSTTGKPPAPPAAAELQPAPTTSQSSCSSLVMQIPKIQVNNAHIDSQCTQSTVLLSTALVIIADDYNNYHPARALLDSGSQRCFITKSLCDLLKVPVLQSAQEIRGVGNSITNSTQTCNVEIKSRTESFATHLQCFVLPAITSSQPSVAINYAQLSIPKNIQLADPQFYQTQNIDILLGADIFWDLIKTDKIKLANGPFLLDTKLGWMISGPICSIPRDQNNIHIQCNFTQTIESQLRQFWELEEIPRESRDTRTEEERTLAEIHEITEHLPWCHVSGKTNPADLVSRGVRLEDLKSSTLWWEGPEFLRDLEFDCNKLVSEQIHVAQYTELPEIKPVQSIHTFVSSIETNLFPFERFSQFNRLKRTFAYVLRFINNTRHMEGSTRCPFC</sequence>
<evidence type="ECO:0000256" key="1">
    <source>
        <dbReference type="SAM" id="MobiDB-lite"/>
    </source>
</evidence>
<dbReference type="EMBL" id="JBEUOH010000026">
    <property type="protein sequence ID" value="KAL0860162.1"/>
    <property type="molecule type" value="Genomic_DNA"/>
</dbReference>
<evidence type="ECO:0000313" key="2">
    <source>
        <dbReference type="EMBL" id="KAL0860162.1"/>
    </source>
</evidence>
<protein>
    <recommendedName>
        <fullName evidence="4">Peptidase aspartic putative domain-containing protein</fullName>
    </recommendedName>
</protein>
<accession>A0ABR3H5S3</accession>
<dbReference type="Pfam" id="PF03564">
    <property type="entry name" value="DUF1759"/>
    <property type="match status" value="1"/>
</dbReference>
<name>A0ABR3H5S3_LOXSC</name>
<feature type="compositionally biased region" description="Polar residues" evidence="1">
    <location>
        <begin position="296"/>
        <end position="311"/>
    </location>
</feature>
<dbReference type="InterPro" id="IPR021109">
    <property type="entry name" value="Peptidase_aspartic_dom_sf"/>
</dbReference>
<proteinExistence type="predicted"/>
<dbReference type="Proteomes" id="UP001549920">
    <property type="component" value="Unassembled WGS sequence"/>
</dbReference>
<evidence type="ECO:0008006" key="4">
    <source>
        <dbReference type="Google" id="ProtNLM"/>
    </source>
</evidence>
<keyword evidence="3" id="KW-1185">Reference proteome</keyword>
<dbReference type="PANTHER" id="PTHR47331:SF5">
    <property type="entry name" value="RIBONUCLEASE H"/>
    <property type="match status" value="1"/>
</dbReference>
<organism evidence="2 3">
    <name type="scientific">Loxostege sticticalis</name>
    <name type="common">Beet webworm moth</name>
    <dbReference type="NCBI Taxonomy" id="481309"/>
    <lineage>
        <taxon>Eukaryota</taxon>
        <taxon>Metazoa</taxon>
        <taxon>Ecdysozoa</taxon>
        <taxon>Arthropoda</taxon>
        <taxon>Hexapoda</taxon>
        <taxon>Insecta</taxon>
        <taxon>Pterygota</taxon>
        <taxon>Neoptera</taxon>
        <taxon>Endopterygota</taxon>
        <taxon>Lepidoptera</taxon>
        <taxon>Glossata</taxon>
        <taxon>Ditrysia</taxon>
        <taxon>Pyraloidea</taxon>
        <taxon>Crambidae</taxon>
        <taxon>Pyraustinae</taxon>
        <taxon>Loxostege</taxon>
    </lineage>
</organism>
<evidence type="ECO:0000313" key="3">
    <source>
        <dbReference type="Proteomes" id="UP001549920"/>
    </source>
</evidence>